<dbReference type="AlphaFoldDB" id="A0A520MW11"/>
<accession>A0A520MW11</accession>
<feature type="transmembrane region" description="Helical" evidence="1">
    <location>
        <begin position="327"/>
        <end position="349"/>
    </location>
</feature>
<organism evidence="2 3">
    <name type="scientific">SAR86 cluster bacterium</name>
    <dbReference type="NCBI Taxonomy" id="2030880"/>
    <lineage>
        <taxon>Bacteria</taxon>
        <taxon>Pseudomonadati</taxon>
        <taxon>Pseudomonadota</taxon>
        <taxon>Gammaproteobacteria</taxon>
        <taxon>SAR86 cluster</taxon>
    </lineage>
</organism>
<keyword evidence="1" id="KW-0472">Membrane</keyword>
<sequence>MLRHLLLFLIFSSTNIFADILLSSPKIKLNAQDQRVIELKIQNADLRDGDILLKEYKTDNIIDETNIDYTLINSFDSYQIFTIALSKDYDEDYFSFKISIKDSFSKDIFIFLPSKIRNFYQENPDTKTYETITPKKIESNKQPVSISKIQSKPSNSEPQILKASEITTVWSMAKKIKGSNENISIYQIMWSIYLGNKEAFLNENINLIRKDIDIIVPSNTQIENVSYEIARDSILRMNESFSQSLKSASKSLLILTAPKIIDDVEETNNNEIKEDASQVSFDENIDPKTLIEENTRQISIGLENEALDNLLDKEIQSSNQEQNSFEVFDIIFISLISLASGALLALIFIQLRNIRNSKNIEYDFEEALDDNSILSSMPSDLSIENNKDQQQFDLAVTYYEMNDKSSAKNILTNLIKDTEDDEIKTASQALLIKVDQ</sequence>
<protein>
    <submittedName>
        <fullName evidence="2">Uncharacterized protein</fullName>
    </submittedName>
</protein>
<evidence type="ECO:0000256" key="1">
    <source>
        <dbReference type="SAM" id="Phobius"/>
    </source>
</evidence>
<keyword evidence="1" id="KW-1133">Transmembrane helix</keyword>
<dbReference type="EMBL" id="SHBG01000005">
    <property type="protein sequence ID" value="RZO25395.1"/>
    <property type="molecule type" value="Genomic_DNA"/>
</dbReference>
<dbReference type="Proteomes" id="UP000315498">
    <property type="component" value="Unassembled WGS sequence"/>
</dbReference>
<comment type="caution">
    <text evidence="2">The sequence shown here is derived from an EMBL/GenBank/DDBJ whole genome shotgun (WGS) entry which is preliminary data.</text>
</comment>
<proteinExistence type="predicted"/>
<keyword evidence="1" id="KW-0812">Transmembrane</keyword>
<reference evidence="2 3" key="1">
    <citation type="submission" date="2019-02" db="EMBL/GenBank/DDBJ databases">
        <title>Prokaryotic population dynamics and viral predation in marine succession experiment using metagenomics: the confinement effect.</title>
        <authorList>
            <person name="Haro-Moreno J.M."/>
            <person name="Rodriguez-Valera F."/>
            <person name="Lopez-Perez M."/>
        </authorList>
    </citation>
    <scope>NUCLEOTIDE SEQUENCE [LARGE SCALE GENOMIC DNA]</scope>
    <source>
        <strain evidence="2">MED-G161</strain>
    </source>
</reference>
<evidence type="ECO:0000313" key="2">
    <source>
        <dbReference type="EMBL" id="RZO25395.1"/>
    </source>
</evidence>
<gene>
    <name evidence="2" type="ORF">EVA94_00960</name>
</gene>
<dbReference type="InterPro" id="IPR020012">
    <property type="entry name" value="LysM_FimV"/>
</dbReference>
<dbReference type="Gene3D" id="1.20.58.2200">
    <property type="match status" value="1"/>
</dbReference>
<name>A0A520MW11_9GAMM</name>
<dbReference type="InterPro" id="IPR038440">
    <property type="entry name" value="FimV_C_sf"/>
</dbReference>
<evidence type="ECO:0000313" key="3">
    <source>
        <dbReference type="Proteomes" id="UP000315498"/>
    </source>
</evidence>
<dbReference type="NCBIfam" id="TIGR03505">
    <property type="entry name" value="FimV_core"/>
    <property type="match status" value="1"/>
</dbReference>